<sequence length="304" mass="35050">MSHYYRSAPAPKQRTYRSVETQTLGDYDLPWYIESYHYDMDRALEAFSTQILCLSCYSDVPLAFSQESLIAVYCPWGGERVVKEKQRRRIYACTDLDCLQRYYAKELKEAYYVKDVVLNRHGNPRKPLTRAQVMKTRRWTKKEQSDPIPTSSQASTECTETSTVGIVSKDSIDGSPSHNADICGEVIAGLRLELERWKLESDRRDGLYHKLQLENAQLKKVIEKITEESKNEFDKISNEKKTLLKLADSVGNGMSWLEDLKKRYNNTTVIVPELRCRSCGVRYLIQDPEVVVLGCRCPVPRSPN</sequence>
<name>A0A3N4HXQ7_ASCIM</name>
<keyword evidence="3" id="KW-1185">Reference proteome</keyword>
<protein>
    <submittedName>
        <fullName evidence="2">Uncharacterized protein</fullName>
    </submittedName>
</protein>
<organism evidence="2 3">
    <name type="scientific">Ascobolus immersus RN42</name>
    <dbReference type="NCBI Taxonomy" id="1160509"/>
    <lineage>
        <taxon>Eukaryota</taxon>
        <taxon>Fungi</taxon>
        <taxon>Dikarya</taxon>
        <taxon>Ascomycota</taxon>
        <taxon>Pezizomycotina</taxon>
        <taxon>Pezizomycetes</taxon>
        <taxon>Pezizales</taxon>
        <taxon>Ascobolaceae</taxon>
        <taxon>Ascobolus</taxon>
    </lineage>
</organism>
<feature type="region of interest" description="Disordered" evidence="1">
    <location>
        <begin position="134"/>
        <end position="160"/>
    </location>
</feature>
<proteinExistence type="predicted"/>
<accession>A0A3N4HXQ7</accession>
<evidence type="ECO:0000313" key="3">
    <source>
        <dbReference type="Proteomes" id="UP000275078"/>
    </source>
</evidence>
<evidence type="ECO:0000313" key="2">
    <source>
        <dbReference type="EMBL" id="RPA78615.1"/>
    </source>
</evidence>
<reference evidence="2 3" key="1">
    <citation type="journal article" date="2018" name="Nat. Ecol. Evol.">
        <title>Pezizomycetes genomes reveal the molecular basis of ectomycorrhizal truffle lifestyle.</title>
        <authorList>
            <person name="Murat C."/>
            <person name="Payen T."/>
            <person name="Noel B."/>
            <person name="Kuo A."/>
            <person name="Morin E."/>
            <person name="Chen J."/>
            <person name="Kohler A."/>
            <person name="Krizsan K."/>
            <person name="Balestrini R."/>
            <person name="Da Silva C."/>
            <person name="Montanini B."/>
            <person name="Hainaut M."/>
            <person name="Levati E."/>
            <person name="Barry K.W."/>
            <person name="Belfiori B."/>
            <person name="Cichocki N."/>
            <person name="Clum A."/>
            <person name="Dockter R.B."/>
            <person name="Fauchery L."/>
            <person name="Guy J."/>
            <person name="Iotti M."/>
            <person name="Le Tacon F."/>
            <person name="Lindquist E.A."/>
            <person name="Lipzen A."/>
            <person name="Malagnac F."/>
            <person name="Mello A."/>
            <person name="Molinier V."/>
            <person name="Miyauchi S."/>
            <person name="Poulain J."/>
            <person name="Riccioni C."/>
            <person name="Rubini A."/>
            <person name="Sitrit Y."/>
            <person name="Splivallo R."/>
            <person name="Traeger S."/>
            <person name="Wang M."/>
            <person name="Zifcakova L."/>
            <person name="Wipf D."/>
            <person name="Zambonelli A."/>
            <person name="Paolocci F."/>
            <person name="Nowrousian M."/>
            <person name="Ottonello S."/>
            <person name="Baldrian P."/>
            <person name="Spatafora J.W."/>
            <person name="Henrissat B."/>
            <person name="Nagy L.G."/>
            <person name="Aury J.M."/>
            <person name="Wincker P."/>
            <person name="Grigoriev I.V."/>
            <person name="Bonfante P."/>
            <person name="Martin F.M."/>
        </authorList>
    </citation>
    <scope>NUCLEOTIDE SEQUENCE [LARGE SCALE GENOMIC DNA]</scope>
    <source>
        <strain evidence="2 3">RN42</strain>
    </source>
</reference>
<dbReference type="AlphaFoldDB" id="A0A3N4HXQ7"/>
<evidence type="ECO:0000256" key="1">
    <source>
        <dbReference type="SAM" id="MobiDB-lite"/>
    </source>
</evidence>
<gene>
    <name evidence="2" type="ORF">BJ508DRAFT_309103</name>
</gene>
<feature type="compositionally biased region" description="Polar residues" evidence="1">
    <location>
        <begin position="147"/>
        <end position="160"/>
    </location>
</feature>
<dbReference type="Proteomes" id="UP000275078">
    <property type="component" value="Unassembled WGS sequence"/>
</dbReference>
<dbReference type="EMBL" id="ML119709">
    <property type="protein sequence ID" value="RPA78615.1"/>
    <property type="molecule type" value="Genomic_DNA"/>
</dbReference>